<evidence type="ECO:0000313" key="11">
    <source>
        <dbReference type="EMBL" id="QAY64893.1"/>
    </source>
</evidence>
<evidence type="ECO:0000256" key="2">
    <source>
        <dbReference type="ARBA" id="ARBA00009749"/>
    </source>
</evidence>
<keyword evidence="6 9" id="KW-1133">Transmembrane helix</keyword>
<name>A0A4P6ESE1_9MICO</name>
<dbReference type="NCBIfam" id="TIGR00400">
    <property type="entry name" value="mgtE"/>
    <property type="match status" value="1"/>
</dbReference>
<feature type="transmembrane region" description="Helical" evidence="9">
    <location>
        <begin position="399"/>
        <end position="423"/>
    </location>
</feature>
<dbReference type="SUPFAM" id="SSF54631">
    <property type="entry name" value="CBS-domain pair"/>
    <property type="match status" value="1"/>
</dbReference>
<evidence type="ECO:0000256" key="6">
    <source>
        <dbReference type="ARBA" id="ARBA00022989"/>
    </source>
</evidence>
<reference evidence="11 12" key="1">
    <citation type="submission" date="2019-01" db="EMBL/GenBank/DDBJ databases">
        <title>Genome sequencing of strain 2JSPR-7.</title>
        <authorList>
            <person name="Heo J."/>
            <person name="Kim S.-J."/>
            <person name="Kim J.-S."/>
            <person name="Hong S.-B."/>
            <person name="Kwon S.-W."/>
        </authorList>
    </citation>
    <scope>NUCLEOTIDE SEQUENCE [LARGE SCALE GENOMIC DNA]</scope>
    <source>
        <strain evidence="11 12">2JSPR-7</strain>
    </source>
</reference>
<dbReference type="PANTHER" id="PTHR43773:SF1">
    <property type="entry name" value="MAGNESIUM TRANSPORTER MGTE"/>
    <property type="match status" value="1"/>
</dbReference>
<feature type="transmembrane region" description="Helical" evidence="9">
    <location>
        <begin position="375"/>
        <end position="393"/>
    </location>
</feature>
<dbReference type="Pfam" id="PF01769">
    <property type="entry name" value="MgtE"/>
    <property type="match status" value="1"/>
</dbReference>
<dbReference type="Gene3D" id="1.25.60.10">
    <property type="entry name" value="MgtE N-terminal domain-like"/>
    <property type="match status" value="1"/>
</dbReference>
<comment type="subcellular location">
    <subcellularLocation>
        <location evidence="9">Cell membrane</location>
        <topology evidence="9">Multi-pass membrane protein</topology>
    </subcellularLocation>
    <subcellularLocation>
        <location evidence="1">Membrane</location>
        <topology evidence="1">Multi-pass membrane protein</topology>
    </subcellularLocation>
</comment>
<dbReference type="InterPro" id="IPR006667">
    <property type="entry name" value="SLC41_membr_dom"/>
</dbReference>
<evidence type="ECO:0000256" key="7">
    <source>
        <dbReference type="ARBA" id="ARBA00023136"/>
    </source>
</evidence>
<comment type="subunit">
    <text evidence="9">Homodimer.</text>
</comment>
<dbReference type="SUPFAM" id="SSF161093">
    <property type="entry name" value="MgtE membrane domain-like"/>
    <property type="match status" value="1"/>
</dbReference>
<dbReference type="GO" id="GO:0015095">
    <property type="term" value="F:magnesium ion transmembrane transporter activity"/>
    <property type="evidence" value="ECO:0007669"/>
    <property type="project" value="UniProtKB-UniRule"/>
</dbReference>
<keyword evidence="12" id="KW-1185">Reference proteome</keyword>
<dbReference type="AlphaFoldDB" id="A0A4P6ESE1"/>
<dbReference type="InterPro" id="IPR046342">
    <property type="entry name" value="CBS_dom_sf"/>
</dbReference>
<feature type="domain" description="CBS" evidence="10">
    <location>
        <begin position="149"/>
        <end position="212"/>
    </location>
</feature>
<evidence type="ECO:0000256" key="5">
    <source>
        <dbReference type="ARBA" id="ARBA00022842"/>
    </source>
</evidence>
<dbReference type="GO" id="GO:0046872">
    <property type="term" value="F:metal ion binding"/>
    <property type="evidence" value="ECO:0007669"/>
    <property type="project" value="UniProtKB-KW"/>
</dbReference>
<keyword evidence="9" id="KW-0479">Metal-binding</keyword>
<feature type="transmembrane region" description="Helical" evidence="9">
    <location>
        <begin position="329"/>
        <end position="354"/>
    </location>
</feature>
<dbReference type="InterPro" id="IPR036739">
    <property type="entry name" value="SLC41_membr_dom_sf"/>
</dbReference>
<dbReference type="Gene3D" id="3.10.580.10">
    <property type="entry name" value="CBS-domain"/>
    <property type="match status" value="1"/>
</dbReference>
<evidence type="ECO:0000256" key="4">
    <source>
        <dbReference type="ARBA" id="ARBA00022692"/>
    </source>
</evidence>
<keyword evidence="8" id="KW-0129">CBS domain</keyword>
<evidence type="ECO:0000256" key="9">
    <source>
        <dbReference type="RuleBase" id="RU362011"/>
    </source>
</evidence>
<evidence type="ECO:0000256" key="8">
    <source>
        <dbReference type="PROSITE-ProRule" id="PRU00703"/>
    </source>
</evidence>
<organism evidence="11 12">
    <name type="scientific">Xylanimonas allomyrinae</name>
    <dbReference type="NCBI Taxonomy" id="2509459"/>
    <lineage>
        <taxon>Bacteria</taxon>
        <taxon>Bacillati</taxon>
        <taxon>Actinomycetota</taxon>
        <taxon>Actinomycetes</taxon>
        <taxon>Micrococcales</taxon>
        <taxon>Promicromonosporaceae</taxon>
        <taxon>Xylanimonas</taxon>
    </lineage>
</organism>
<dbReference type="CDD" id="cd04606">
    <property type="entry name" value="CBS_pair_Mg_transporter"/>
    <property type="match status" value="1"/>
</dbReference>
<dbReference type="InterPro" id="IPR000644">
    <property type="entry name" value="CBS_dom"/>
</dbReference>
<feature type="transmembrane region" description="Helical" evidence="9">
    <location>
        <begin position="297"/>
        <end position="317"/>
    </location>
</feature>
<dbReference type="InterPro" id="IPR006668">
    <property type="entry name" value="Mg_transptr_MgtE_intracell_dom"/>
</dbReference>
<protein>
    <recommendedName>
        <fullName evidence="9">Magnesium transporter MgtE</fullName>
    </recommendedName>
</protein>
<dbReference type="PANTHER" id="PTHR43773">
    <property type="entry name" value="MAGNESIUM TRANSPORTER MGTE"/>
    <property type="match status" value="1"/>
</dbReference>
<keyword evidence="9" id="KW-1003">Cell membrane</keyword>
<evidence type="ECO:0000313" key="12">
    <source>
        <dbReference type="Proteomes" id="UP000291758"/>
    </source>
</evidence>
<evidence type="ECO:0000256" key="1">
    <source>
        <dbReference type="ARBA" id="ARBA00004141"/>
    </source>
</evidence>
<accession>A0A4P6ESE1</accession>
<dbReference type="KEGG" id="xyl:ET495_12645"/>
<sequence length="460" mass="48640">MPQPVTHATPPPAPHRAGGSASLRTLVENGDFAAAQDWLVTHQVWEVVDAIDRMGAVDAVAAFRLLPSDRAFDVFEDLEPSRQQAVLEVMRGAEFSAFVDSLDPDDRARMLGELPAKVARRVLEGLSPSERTMTATLLGYPEDSAGRYMTPQVVVLHERLTVAAALARVRERGADAETVYTLPVVDAERRLTGVVELRELLLTDDAATVADLVVTHPPRVRATEPAEAAARLMADSNVRDLPVVDAEDRLLGLLTFDDADEVIEEAETEDAARQGGARRWEGHYMAVSVLQLAGTRAVWLVLLLAVSLLTVTVAYGFEEALEEVAALALFIPLLIGTGGKVGTQASSACVRALAIGEVRPSDIARVTLREAGTGLLLGTGLGVLAIGAGLFFAGLDVAIVVGVSLLLICLLGALVGGISPLVARRLGIDPALVSAPVVTTVVDVLGLLIYFVVASLLLGI</sequence>
<dbReference type="EMBL" id="CP035495">
    <property type="protein sequence ID" value="QAY64893.1"/>
    <property type="molecule type" value="Genomic_DNA"/>
</dbReference>
<dbReference type="SUPFAM" id="SSF158791">
    <property type="entry name" value="MgtE N-terminal domain-like"/>
    <property type="match status" value="1"/>
</dbReference>
<proteinExistence type="inferred from homology"/>
<keyword evidence="5 9" id="KW-0460">Magnesium</keyword>
<dbReference type="Gene3D" id="1.10.357.20">
    <property type="entry name" value="SLC41 divalent cation transporters, integral membrane domain"/>
    <property type="match status" value="1"/>
</dbReference>
<dbReference type="InterPro" id="IPR006669">
    <property type="entry name" value="MgtE_transporter"/>
</dbReference>
<dbReference type="InterPro" id="IPR038076">
    <property type="entry name" value="MgtE_N_sf"/>
</dbReference>
<dbReference type="SMART" id="SM00924">
    <property type="entry name" value="MgtE_N"/>
    <property type="match status" value="1"/>
</dbReference>
<dbReference type="OrthoDB" id="9790355at2"/>
<evidence type="ECO:0000256" key="3">
    <source>
        <dbReference type="ARBA" id="ARBA00022448"/>
    </source>
</evidence>
<dbReference type="SMART" id="SM00116">
    <property type="entry name" value="CBS"/>
    <property type="match status" value="2"/>
</dbReference>
<gene>
    <name evidence="11" type="primary">mgtE</name>
    <name evidence="11" type="ORF">ET495_12645</name>
</gene>
<dbReference type="Pfam" id="PF03448">
    <property type="entry name" value="MgtE_N"/>
    <property type="match status" value="1"/>
</dbReference>
<dbReference type="PROSITE" id="PS51371">
    <property type="entry name" value="CBS"/>
    <property type="match status" value="2"/>
</dbReference>
<feature type="domain" description="CBS" evidence="10">
    <location>
        <begin position="213"/>
        <end position="269"/>
    </location>
</feature>
<keyword evidence="3 9" id="KW-0813">Transport</keyword>
<comment type="function">
    <text evidence="9">Acts as a magnesium transporter.</text>
</comment>
<dbReference type="GO" id="GO:0005886">
    <property type="term" value="C:plasma membrane"/>
    <property type="evidence" value="ECO:0007669"/>
    <property type="project" value="UniProtKB-SubCell"/>
</dbReference>
<dbReference type="Proteomes" id="UP000291758">
    <property type="component" value="Chromosome"/>
</dbReference>
<comment type="similarity">
    <text evidence="2 9">Belongs to the SLC41A transporter family.</text>
</comment>
<keyword evidence="7 9" id="KW-0472">Membrane</keyword>
<keyword evidence="4 9" id="KW-0812">Transmembrane</keyword>
<dbReference type="Pfam" id="PF00571">
    <property type="entry name" value="CBS"/>
    <property type="match status" value="2"/>
</dbReference>
<feature type="transmembrane region" description="Helical" evidence="9">
    <location>
        <begin position="435"/>
        <end position="458"/>
    </location>
</feature>
<evidence type="ECO:0000259" key="10">
    <source>
        <dbReference type="PROSITE" id="PS51371"/>
    </source>
</evidence>